<proteinExistence type="predicted"/>
<feature type="domain" description="Secretion system C-terminal sorting" evidence="2">
    <location>
        <begin position="191"/>
        <end position="264"/>
    </location>
</feature>
<dbReference type="InterPro" id="IPR026444">
    <property type="entry name" value="Secre_tail"/>
</dbReference>
<dbReference type="Proteomes" id="UP000323994">
    <property type="component" value="Unassembled WGS sequence"/>
</dbReference>
<organism evidence="3 4">
    <name type="scientific">Dyadobacter flavalbus</name>
    <dbReference type="NCBI Taxonomy" id="2579942"/>
    <lineage>
        <taxon>Bacteria</taxon>
        <taxon>Pseudomonadati</taxon>
        <taxon>Bacteroidota</taxon>
        <taxon>Cytophagia</taxon>
        <taxon>Cytophagales</taxon>
        <taxon>Spirosomataceae</taxon>
        <taxon>Dyadobacter</taxon>
    </lineage>
</organism>
<dbReference type="AlphaFoldDB" id="A0A5M8QZY8"/>
<dbReference type="OrthoDB" id="963292at2"/>
<evidence type="ECO:0000256" key="1">
    <source>
        <dbReference type="SAM" id="SignalP"/>
    </source>
</evidence>
<evidence type="ECO:0000313" key="4">
    <source>
        <dbReference type="Proteomes" id="UP000323994"/>
    </source>
</evidence>
<protein>
    <submittedName>
        <fullName evidence="3">T9SS type A sorting domain-containing protein</fullName>
    </submittedName>
</protein>
<evidence type="ECO:0000313" key="3">
    <source>
        <dbReference type="EMBL" id="KAA6440256.1"/>
    </source>
</evidence>
<feature type="signal peptide" evidence="1">
    <location>
        <begin position="1"/>
        <end position="27"/>
    </location>
</feature>
<evidence type="ECO:0000259" key="2">
    <source>
        <dbReference type="Pfam" id="PF18962"/>
    </source>
</evidence>
<keyword evidence="1" id="KW-0732">Signal</keyword>
<feature type="chain" id="PRO_5024379879" evidence="1">
    <location>
        <begin position="28"/>
        <end position="265"/>
    </location>
</feature>
<comment type="caution">
    <text evidence="3">The sequence shown here is derived from an EMBL/GenBank/DDBJ whole genome shotgun (WGS) entry which is preliminary data.</text>
</comment>
<name>A0A5M8QZY8_9BACT</name>
<sequence length="265" mass="30054">MKSVFFQRIPFAFALLAAMLMFSQAEAQPGAKDKKTSIRIKVSEDTDGKVRNVEKSYELGPMTPKEKDEFVEKVLDSLGVDKKKHQTVSITIDDGEGNKFASKKRNVIVDRRDEREPLAFSWKGNEGDNFDFNFNTETLRSHMRNFERDFNPKARMFLRDVESFGDRMGDVWDKETTKPASVRALNVYSNNPDNGVLNLRFSVPQKGDITISVTDTKGKEVGKKEIKDFEGEFVGQIDLRKNTKGTVFVSVVQNEDGAVKRVVIP</sequence>
<dbReference type="Pfam" id="PF18962">
    <property type="entry name" value="Por_Secre_tail"/>
    <property type="match status" value="1"/>
</dbReference>
<dbReference type="RefSeq" id="WP_139011272.1">
    <property type="nucleotide sequence ID" value="NZ_VBSN01000027.1"/>
</dbReference>
<keyword evidence="4" id="KW-1185">Reference proteome</keyword>
<gene>
    <name evidence="3" type="ORF">FEM33_06530</name>
</gene>
<accession>A0A5M8QZY8</accession>
<dbReference type="EMBL" id="VBSN01000027">
    <property type="protein sequence ID" value="KAA6440256.1"/>
    <property type="molecule type" value="Genomic_DNA"/>
</dbReference>
<reference evidence="3 4" key="1">
    <citation type="submission" date="2019-05" db="EMBL/GenBank/DDBJ databases">
        <authorList>
            <person name="Qu J.-H."/>
        </authorList>
    </citation>
    <scope>NUCLEOTIDE SEQUENCE [LARGE SCALE GENOMIC DNA]</scope>
    <source>
        <strain evidence="3 4">NS28</strain>
    </source>
</reference>